<organism evidence="2 3">
    <name type="scientific">Collibacillus ludicampi</name>
    <dbReference type="NCBI Taxonomy" id="2771369"/>
    <lineage>
        <taxon>Bacteria</taxon>
        <taxon>Bacillati</taxon>
        <taxon>Bacillota</taxon>
        <taxon>Bacilli</taxon>
        <taxon>Bacillales</taxon>
        <taxon>Alicyclobacillaceae</taxon>
        <taxon>Collibacillus</taxon>
    </lineage>
</organism>
<sequence length="59" mass="6655">MDVLVVMLLLIIAMLSGGAFATGNYYIGFCALSFSMILMIPMLTMKSEHKKRLRRGMIR</sequence>
<dbReference type="AlphaFoldDB" id="A0AAV4LH72"/>
<evidence type="ECO:0000313" key="2">
    <source>
        <dbReference type="EMBL" id="GIM47167.1"/>
    </source>
</evidence>
<protein>
    <submittedName>
        <fullName evidence="2">Uncharacterized protein</fullName>
    </submittedName>
</protein>
<dbReference type="Proteomes" id="UP001057291">
    <property type="component" value="Unassembled WGS sequence"/>
</dbReference>
<accession>A0AAV4LH72</accession>
<name>A0AAV4LH72_9BACL</name>
<feature type="transmembrane region" description="Helical" evidence="1">
    <location>
        <begin position="25"/>
        <end position="45"/>
    </location>
</feature>
<evidence type="ECO:0000256" key="1">
    <source>
        <dbReference type="SAM" id="Phobius"/>
    </source>
</evidence>
<keyword evidence="3" id="KW-1185">Reference proteome</keyword>
<evidence type="ECO:0000313" key="3">
    <source>
        <dbReference type="Proteomes" id="UP001057291"/>
    </source>
</evidence>
<dbReference type="RefSeq" id="WP_282200185.1">
    <property type="nucleotide sequence ID" value="NZ_BOQE01000001.1"/>
</dbReference>
<comment type="caution">
    <text evidence="2">The sequence shown here is derived from an EMBL/GenBank/DDBJ whole genome shotgun (WGS) entry which is preliminary data.</text>
</comment>
<dbReference type="EMBL" id="BOQE01000001">
    <property type="protein sequence ID" value="GIM47167.1"/>
    <property type="molecule type" value="Genomic_DNA"/>
</dbReference>
<keyword evidence="1" id="KW-1133">Transmembrane helix</keyword>
<keyword evidence="1" id="KW-0812">Transmembrane</keyword>
<keyword evidence="1" id="KW-0472">Membrane</keyword>
<gene>
    <name evidence="2" type="ORF">DNHGIG_27160</name>
</gene>
<reference evidence="2" key="1">
    <citation type="journal article" date="2023" name="Int. J. Syst. Evol. Microbiol.">
        <title>Collibacillus ludicampi gen. nov., sp. nov., a new soil bacterium of the family Alicyclobacillaceae.</title>
        <authorList>
            <person name="Jojima T."/>
            <person name="Ioku Y."/>
            <person name="Fukuta Y."/>
            <person name="Shirasaka N."/>
            <person name="Matsumura Y."/>
            <person name="Mori M."/>
        </authorList>
    </citation>
    <scope>NUCLEOTIDE SEQUENCE</scope>
    <source>
        <strain evidence="2">TP075</strain>
    </source>
</reference>
<proteinExistence type="predicted"/>